<feature type="compositionally biased region" description="Low complexity" evidence="1">
    <location>
        <begin position="79"/>
        <end position="92"/>
    </location>
</feature>
<dbReference type="Proteomes" id="UP000623467">
    <property type="component" value="Unassembled WGS sequence"/>
</dbReference>
<dbReference type="AlphaFoldDB" id="A0A8H6YA26"/>
<dbReference type="EMBL" id="JACAZH010000010">
    <property type="protein sequence ID" value="KAF7357180.1"/>
    <property type="molecule type" value="Genomic_DNA"/>
</dbReference>
<organism evidence="2 3">
    <name type="scientific">Mycena sanguinolenta</name>
    <dbReference type="NCBI Taxonomy" id="230812"/>
    <lineage>
        <taxon>Eukaryota</taxon>
        <taxon>Fungi</taxon>
        <taxon>Dikarya</taxon>
        <taxon>Basidiomycota</taxon>
        <taxon>Agaricomycotina</taxon>
        <taxon>Agaricomycetes</taxon>
        <taxon>Agaricomycetidae</taxon>
        <taxon>Agaricales</taxon>
        <taxon>Marasmiineae</taxon>
        <taxon>Mycenaceae</taxon>
        <taxon>Mycena</taxon>
    </lineage>
</organism>
<evidence type="ECO:0000313" key="3">
    <source>
        <dbReference type="Proteomes" id="UP000623467"/>
    </source>
</evidence>
<name>A0A8H6YA26_9AGAR</name>
<feature type="region of interest" description="Disordered" evidence="1">
    <location>
        <begin position="70"/>
        <end position="92"/>
    </location>
</feature>
<feature type="compositionally biased region" description="Gly residues" evidence="1">
    <location>
        <begin position="10"/>
        <end position="31"/>
    </location>
</feature>
<protein>
    <submittedName>
        <fullName evidence="2">Uncharacterized protein</fullName>
    </submittedName>
</protein>
<evidence type="ECO:0000313" key="2">
    <source>
        <dbReference type="EMBL" id="KAF7357180.1"/>
    </source>
</evidence>
<evidence type="ECO:0000256" key="1">
    <source>
        <dbReference type="SAM" id="MobiDB-lite"/>
    </source>
</evidence>
<sequence length="324" mass="35267">MDREMATIYIGGGTGGHGGSGGQEGGGGGKGEGPRVIINIQRCYVNSGDLSGLITLPAPEFSQAVREHGNTNLPTANDTAQSTHDTTDETTATFRESKEYDITIVLRPNGLALQTEKPTPNFSSNKLAAHELVAWKVIKLSTGKDGTFVHLPTHFAFGDVDEDQGILGHGSFCVASTRSLVTRTEMGFWKSAEFSNPRLQEFVSATNEACHPVDFALGTYDDEAEDYFSPFLVIRNVQHGDFCIAPQCKDLMVNAYITQNIRERQICPVPFDIANGSDFPYLGEKIISAPLLGKNGRLVSSLAQRTRWLLVNNGQDLELKIIDE</sequence>
<accession>A0A8H6YA26</accession>
<keyword evidence="3" id="KW-1185">Reference proteome</keyword>
<proteinExistence type="predicted"/>
<reference evidence="2" key="1">
    <citation type="submission" date="2020-05" db="EMBL/GenBank/DDBJ databases">
        <title>Mycena genomes resolve the evolution of fungal bioluminescence.</title>
        <authorList>
            <person name="Tsai I.J."/>
        </authorList>
    </citation>
    <scope>NUCLEOTIDE SEQUENCE</scope>
    <source>
        <strain evidence="2">160909Yilan</strain>
    </source>
</reference>
<dbReference type="OrthoDB" id="2970895at2759"/>
<feature type="region of interest" description="Disordered" evidence="1">
    <location>
        <begin position="1"/>
        <end position="33"/>
    </location>
</feature>
<gene>
    <name evidence="2" type="ORF">MSAN_01312700</name>
</gene>
<comment type="caution">
    <text evidence="2">The sequence shown here is derived from an EMBL/GenBank/DDBJ whole genome shotgun (WGS) entry which is preliminary data.</text>
</comment>